<keyword evidence="1" id="KW-0732">Signal</keyword>
<dbReference type="Gene3D" id="3.40.50.880">
    <property type="match status" value="1"/>
</dbReference>
<dbReference type="PANTHER" id="PTHR11550">
    <property type="entry name" value="CTP SYNTHASE"/>
    <property type="match status" value="1"/>
</dbReference>
<dbReference type="EMBL" id="CP126660">
    <property type="protein sequence ID" value="WKA01121.1"/>
    <property type="molecule type" value="Genomic_DNA"/>
</dbReference>
<proteinExistence type="predicted"/>
<reference evidence="2 3" key="1">
    <citation type="journal article" date="2023" name="Hortic Res">
        <title>The complete reference genome for grapevine (Vitis vinifera L.) genetics and breeding.</title>
        <authorList>
            <person name="Shi X."/>
            <person name="Cao S."/>
            <person name="Wang X."/>
            <person name="Huang S."/>
            <person name="Wang Y."/>
            <person name="Liu Z."/>
            <person name="Liu W."/>
            <person name="Leng X."/>
            <person name="Peng Y."/>
            <person name="Wang N."/>
            <person name="Wang Y."/>
            <person name="Ma Z."/>
            <person name="Xu X."/>
            <person name="Zhang F."/>
            <person name="Xue H."/>
            <person name="Zhong H."/>
            <person name="Wang Y."/>
            <person name="Zhang K."/>
            <person name="Velt A."/>
            <person name="Avia K."/>
            <person name="Holtgrawe D."/>
            <person name="Grimplet J."/>
            <person name="Matus J.T."/>
            <person name="Ware D."/>
            <person name="Wu X."/>
            <person name="Wang H."/>
            <person name="Liu C."/>
            <person name="Fang Y."/>
            <person name="Rustenholz C."/>
            <person name="Cheng Z."/>
            <person name="Xiao H."/>
            <person name="Zhou Y."/>
        </authorList>
    </citation>
    <scope>NUCLEOTIDE SEQUENCE [LARGE SCALE GENOMIC DNA]</scope>
    <source>
        <strain evidence="3">cv. Pinot noir / PN40024</strain>
        <tissue evidence="2">Leaf</tissue>
    </source>
</reference>
<feature type="signal peptide" evidence="1">
    <location>
        <begin position="1"/>
        <end position="21"/>
    </location>
</feature>
<name>A0ABY9D3D1_VITVI</name>
<feature type="chain" id="PRO_5046016220" description="CTP synthase (glutamine hydrolyzing)" evidence="1">
    <location>
        <begin position="22"/>
        <end position="101"/>
    </location>
</feature>
<gene>
    <name evidence="2" type="ORF">VitviT2T_019419</name>
</gene>
<evidence type="ECO:0000256" key="1">
    <source>
        <dbReference type="SAM" id="SignalP"/>
    </source>
</evidence>
<dbReference type="InterPro" id="IPR004468">
    <property type="entry name" value="CTP_synthase"/>
</dbReference>
<organism evidence="2 3">
    <name type="scientific">Vitis vinifera</name>
    <name type="common">Grape</name>
    <dbReference type="NCBI Taxonomy" id="29760"/>
    <lineage>
        <taxon>Eukaryota</taxon>
        <taxon>Viridiplantae</taxon>
        <taxon>Streptophyta</taxon>
        <taxon>Embryophyta</taxon>
        <taxon>Tracheophyta</taxon>
        <taxon>Spermatophyta</taxon>
        <taxon>Magnoliopsida</taxon>
        <taxon>eudicotyledons</taxon>
        <taxon>Gunneridae</taxon>
        <taxon>Pentapetalae</taxon>
        <taxon>rosids</taxon>
        <taxon>Vitales</taxon>
        <taxon>Vitaceae</taxon>
        <taxon>Viteae</taxon>
        <taxon>Vitis</taxon>
    </lineage>
</organism>
<keyword evidence="3" id="KW-1185">Reference proteome</keyword>
<protein>
    <recommendedName>
        <fullName evidence="4">CTP synthase (glutamine hydrolyzing)</fullName>
    </recommendedName>
</protein>
<dbReference type="PANTHER" id="PTHR11550:SF34">
    <property type="entry name" value="CTP SYNTHASE"/>
    <property type="match status" value="1"/>
</dbReference>
<dbReference type="Proteomes" id="UP001227230">
    <property type="component" value="Chromosome 13"/>
</dbReference>
<dbReference type="InterPro" id="IPR029062">
    <property type="entry name" value="Class_I_gatase-like"/>
</dbReference>
<accession>A0ABY9D3D1</accession>
<evidence type="ECO:0000313" key="3">
    <source>
        <dbReference type="Proteomes" id="UP001227230"/>
    </source>
</evidence>
<evidence type="ECO:0000313" key="2">
    <source>
        <dbReference type="EMBL" id="WKA01121.1"/>
    </source>
</evidence>
<sequence length="101" mass="11702">MKPIFCLLFLSAPTTLIFVLCDQGSKTHMGGTMHLGSRRTYFQVIDCKSAKLYGNRTFIDEQHRHRYEVCDIKHVCSSMSSFFAYMFTWMGRMSSLTLKIT</sequence>
<evidence type="ECO:0008006" key="4">
    <source>
        <dbReference type="Google" id="ProtNLM"/>
    </source>
</evidence>